<dbReference type="InterPro" id="IPR036398">
    <property type="entry name" value="CA_dom_sf"/>
</dbReference>
<keyword evidence="4" id="KW-1185">Reference proteome</keyword>
<comment type="similarity">
    <text evidence="1">Belongs to the alpha-carbonic anhydrase family.</text>
</comment>
<proteinExistence type="inferred from homology"/>
<dbReference type="PANTHER" id="PTHR18952">
    <property type="entry name" value="CARBONIC ANHYDRASE"/>
    <property type="match status" value="1"/>
</dbReference>
<evidence type="ECO:0000313" key="3">
    <source>
        <dbReference type="EMBL" id="CAH0725272.1"/>
    </source>
</evidence>
<dbReference type="PANTHER" id="PTHR18952:SF124">
    <property type="entry name" value="CARBONIC ANHYDRASE 7"/>
    <property type="match status" value="1"/>
</dbReference>
<dbReference type="Proteomes" id="UP000838878">
    <property type="component" value="Chromosome 5"/>
</dbReference>
<dbReference type="SMART" id="SM01057">
    <property type="entry name" value="Carb_anhydrase"/>
    <property type="match status" value="1"/>
</dbReference>
<dbReference type="Pfam" id="PF00194">
    <property type="entry name" value="Carb_anhydrase"/>
    <property type="match status" value="1"/>
</dbReference>
<evidence type="ECO:0000259" key="2">
    <source>
        <dbReference type="PROSITE" id="PS51144"/>
    </source>
</evidence>
<sequence>MTLHWPSEHRIGGFQYPLESQVIHISAEYKTLQDAIKASPRDSLATLGIVNFYKYQNHTQRGLLDLLRIGRNFRYLNATLSPLPLSYFNPPMKKYAGYQGSLTVPPCTESVMWLVRAKALPVTREAVEVARSLLGNEELRGSFVRQAQPLNDRKVYFFN</sequence>
<evidence type="ECO:0000313" key="4">
    <source>
        <dbReference type="Proteomes" id="UP000838878"/>
    </source>
</evidence>
<gene>
    <name evidence="3" type="ORF">BINO364_LOCUS10874</name>
</gene>
<feature type="non-terminal residue" evidence="3">
    <location>
        <position position="159"/>
    </location>
</feature>
<feature type="domain" description="Alpha-carbonic anhydrase" evidence="2">
    <location>
        <begin position="1"/>
        <end position="159"/>
    </location>
</feature>
<protein>
    <recommendedName>
        <fullName evidence="2">Alpha-carbonic anhydrase domain-containing protein</fullName>
    </recommendedName>
</protein>
<dbReference type="GO" id="GO:0004089">
    <property type="term" value="F:carbonate dehydratase activity"/>
    <property type="evidence" value="ECO:0007669"/>
    <property type="project" value="InterPro"/>
</dbReference>
<reference evidence="3" key="1">
    <citation type="submission" date="2021-12" db="EMBL/GenBank/DDBJ databases">
        <authorList>
            <person name="Martin H S."/>
        </authorList>
    </citation>
    <scope>NUCLEOTIDE SEQUENCE</scope>
</reference>
<name>A0A8J9USV5_9NEOP</name>
<dbReference type="EMBL" id="OV170225">
    <property type="protein sequence ID" value="CAH0725272.1"/>
    <property type="molecule type" value="Genomic_DNA"/>
</dbReference>
<dbReference type="Gene3D" id="3.10.200.10">
    <property type="entry name" value="Alpha carbonic anhydrase"/>
    <property type="match status" value="1"/>
</dbReference>
<evidence type="ECO:0000256" key="1">
    <source>
        <dbReference type="ARBA" id="ARBA00010718"/>
    </source>
</evidence>
<accession>A0A8J9USV5</accession>
<dbReference type="OrthoDB" id="429145at2759"/>
<organism evidence="3 4">
    <name type="scientific">Brenthis ino</name>
    <name type="common">lesser marbled fritillary</name>
    <dbReference type="NCBI Taxonomy" id="405034"/>
    <lineage>
        <taxon>Eukaryota</taxon>
        <taxon>Metazoa</taxon>
        <taxon>Ecdysozoa</taxon>
        <taxon>Arthropoda</taxon>
        <taxon>Hexapoda</taxon>
        <taxon>Insecta</taxon>
        <taxon>Pterygota</taxon>
        <taxon>Neoptera</taxon>
        <taxon>Endopterygota</taxon>
        <taxon>Lepidoptera</taxon>
        <taxon>Glossata</taxon>
        <taxon>Ditrysia</taxon>
        <taxon>Papilionoidea</taxon>
        <taxon>Nymphalidae</taxon>
        <taxon>Heliconiinae</taxon>
        <taxon>Argynnini</taxon>
        <taxon>Brenthis</taxon>
    </lineage>
</organism>
<dbReference type="InterPro" id="IPR001148">
    <property type="entry name" value="CA_dom"/>
</dbReference>
<dbReference type="InterPro" id="IPR023561">
    <property type="entry name" value="Carbonic_anhydrase_a-class"/>
</dbReference>
<dbReference type="PROSITE" id="PS51144">
    <property type="entry name" value="ALPHA_CA_2"/>
    <property type="match status" value="1"/>
</dbReference>
<dbReference type="SUPFAM" id="SSF51069">
    <property type="entry name" value="Carbonic anhydrase"/>
    <property type="match status" value="1"/>
</dbReference>
<dbReference type="AlphaFoldDB" id="A0A8J9USV5"/>
<dbReference type="GO" id="GO:0005737">
    <property type="term" value="C:cytoplasm"/>
    <property type="evidence" value="ECO:0007669"/>
    <property type="project" value="TreeGrafter"/>
</dbReference>
<dbReference type="GO" id="GO:0008270">
    <property type="term" value="F:zinc ion binding"/>
    <property type="evidence" value="ECO:0007669"/>
    <property type="project" value="InterPro"/>
</dbReference>